<proteinExistence type="predicted"/>
<name>A0A947DI50_9CYAN</name>
<dbReference type="AlphaFoldDB" id="A0A947DI50"/>
<keyword evidence="1" id="KW-0472">Membrane</keyword>
<gene>
    <name evidence="2" type="ORF">IXB50_19530</name>
</gene>
<dbReference type="EMBL" id="JADOES010000052">
    <property type="protein sequence ID" value="MBT9317617.1"/>
    <property type="molecule type" value="Genomic_DNA"/>
</dbReference>
<keyword evidence="1" id="KW-0812">Transmembrane</keyword>
<keyword evidence="1" id="KW-1133">Transmembrane helix</keyword>
<accession>A0A947DI50</accession>
<evidence type="ECO:0000256" key="1">
    <source>
        <dbReference type="SAM" id="Phobius"/>
    </source>
</evidence>
<reference evidence="2" key="1">
    <citation type="submission" date="2020-11" db="EMBL/GenBank/DDBJ databases">
        <authorList>
            <person name="Konstantinou D."/>
            <person name="Gkelis S."/>
            <person name="Popin R."/>
            <person name="Fewer D."/>
            <person name="Sivonen K."/>
        </authorList>
    </citation>
    <scope>NUCLEOTIDE SEQUENCE</scope>
    <source>
        <strain evidence="2">TAU-MAC 1115</strain>
    </source>
</reference>
<reference evidence="2" key="2">
    <citation type="journal article" date="2021" name="Mar. Drugs">
        <title>Genome Reduction and Secondary Metabolism of the Marine Sponge-Associated Cyanobacterium Leptothoe.</title>
        <authorList>
            <person name="Konstantinou D."/>
            <person name="Popin R.V."/>
            <person name="Fewer D.P."/>
            <person name="Sivonen K."/>
            <person name="Gkelis S."/>
        </authorList>
    </citation>
    <scope>NUCLEOTIDE SEQUENCE</scope>
    <source>
        <strain evidence="2">TAU-MAC 1115</strain>
    </source>
</reference>
<sequence>MADNLPAAQSASNSAEDSQVQRIAARRTRIQKILQLLGLSTGSIGLAPTILLLKQGQWGLAVLVGLASIGVIVLALAYKFLTDLINRILDRIEEKLDASSDSLAAWIVAQLETAAINFWWKITPQFKGEYYKSLIYGYRSYRTQGLKTPGDFKPDLDKVFVPLRITSKSLEQISPALIQRQETAGDLEIWDFLGASKDQSASGLKPISQEQTIRNPD</sequence>
<feature type="transmembrane region" description="Helical" evidence="1">
    <location>
        <begin position="58"/>
        <end position="81"/>
    </location>
</feature>
<evidence type="ECO:0000313" key="3">
    <source>
        <dbReference type="Proteomes" id="UP000717364"/>
    </source>
</evidence>
<protein>
    <submittedName>
        <fullName evidence="2">Uncharacterized protein</fullName>
    </submittedName>
</protein>
<keyword evidence="3" id="KW-1185">Reference proteome</keyword>
<dbReference type="RefSeq" id="WP_215610682.1">
    <property type="nucleotide sequence ID" value="NZ_JADOES010000052.1"/>
</dbReference>
<dbReference type="Proteomes" id="UP000717364">
    <property type="component" value="Unassembled WGS sequence"/>
</dbReference>
<organism evidence="2 3">
    <name type="scientific">Leptothoe spongobia TAU-MAC 1115</name>
    <dbReference type="NCBI Taxonomy" id="1967444"/>
    <lineage>
        <taxon>Bacteria</taxon>
        <taxon>Bacillati</taxon>
        <taxon>Cyanobacteriota</taxon>
        <taxon>Cyanophyceae</taxon>
        <taxon>Nodosilineales</taxon>
        <taxon>Cymatolegaceae</taxon>
        <taxon>Leptothoe</taxon>
        <taxon>Leptothoe spongobia</taxon>
    </lineage>
</organism>
<evidence type="ECO:0000313" key="2">
    <source>
        <dbReference type="EMBL" id="MBT9317617.1"/>
    </source>
</evidence>
<feature type="transmembrane region" description="Helical" evidence="1">
    <location>
        <begin position="33"/>
        <end position="52"/>
    </location>
</feature>
<comment type="caution">
    <text evidence="2">The sequence shown here is derived from an EMBL/GenBank/DDBJ whole genome shotgun (WGS) entry which is preliminary data.</text>
</comment>